<dbReference type="Pfam" id="PF17871">
    <property type="entry name" value="AAA_lid_9"/>
    <property type="match status" value="1"/>
</dbReference>
<dbReference type="SMART" id="SM00382">
    <property type="entry name" value="AAA"/>
    <property type="match status" value="2"/>
</dbReference>
<evidence type="ECO:0000259" key="5">
    <source>
        <dbReference type="SMART" id="SM00382"/>
    </source>
</evidence>
<dbReference type="GO" id="GO:0016887">
    <property type="term" value="F:ATP hydrolysis activity"/>
    <property type="evidence" value="ECO:0007669"/>
    <property type="project" value="InterPro"/>
</dbReference>
<dbReference type="PROSITE" id="PS00675">
    <property type="entry name" value="SIGMA54_INTERACT_1"/>
    <property type="match status" value="1"/>
</dbReference>
<feature type="domain" description="AAA+ ATPase" evidence="5">
    <location>
        <begin position="203"/>
        <end position="326"/>
    </location>
</feature>
<dbReference type="InterPro" id="IPR019489">
    <property type="entry name" value="Clp_ATPase_C"/>
</dbReference>
<organism evidence="7 8">
    <name type="scientific">Flavobacterium branchiophilum</name>
    <dbReference type="NCBI Taxonomy" id="55197"/>
    <lineage>
        <taxon>Bacteria</taxon>
        <taxon>Pseudomonadati</taxon>
        <taxon>Bacteroidota</taxon>
        <taxon>Flavobacteriia</taxon>
        <taxon>Flavobacteriales</taxon>
        <taxon>Flavobacteriaceae</taxon>
        <taxon>Flavobacterium</taxon>
    </lineage>
</organism>
<evidence type="ECO:0000256" key="4">
    <source>
        <dbReference type="ARBA" id="ARBA00023186"/>
    </source>
</evidence>
<dbReference type="Proteomes" id="UP000220828">
    <property type="component" value="Unassembled WGS sequence"/>
</dbReference>
<keyword evidence="3" id="KW-0067">ATP-binding</keyword>
<dbReference type="Gene3D" id="1.10.1780.10">
    <property type="entry name" value="Clp, N-terminal domain"/>
    <property type="match status" value="1"/>
</dbReference>
<dbReference type="AlphaFoldDB" id="A0A2H3L120"/>
<dbReference type="PRINTS" id="PR00300">
    <property type="entry name" value="CLPPROTEASEA"/>
</dbReference>
<dbReference type="CDD" id="cd00009">
    <property type="entry name" value="AAA"/>
    <property type="match status" value="1"/>
</dbReference>
<dbReference type="SMART" id="SM01086">
    <property type="entry name" value="ClpB_D2-small"/>
    <property type="match status" value="1"/>
</dbReference>
<evidence type="ECO:0000256" key="2">
    <source>
        <dbReference type="ARBA" id="ARBA00022741"/>
    </source>
</evidence>
<keyword evidence="4" id="KW-0143">Chaperone</keyword>
<dbReference type="InterPro" id="IPR050130">
    <property type="entry name" value="ClpA_ClpB"/>
</dbReference>
<dbReference type="GO" id="GO:0008233">
    <property type="term" value="F:peptidase activity"/>
    <property type="evidence" value="ECO:0007669"/>
    <property type="project" value="UniProtKB-KW"/>
</dbReference>
<name>A0A2H3L120_9FLAO</name>
<dbReference type="Gene3D" id="1.10.8.60">
    <property type="match status" value="2"/>
</dbReference>
<evidence type="ECO:0000256" key="1">
    <source>
        <dbReference type="ARBA" id="ARBA00022737"/>
    </source>
</evidence>
<feature type="domain" description="AAA+ ATPase" evidence="5">
    <location>
        <begin position="553"/>
        <end position="722"/>
    </location>
</feature>
<keyword evidence="7" id="KW-0645">Protease</keyword>
<dbReference type="Gene3D" id="3.40.50.300">
    <property type="entry name" value="P-loop containing nucleotide triphosphate hydrolases"/>
    <property type="match status" value="2"/>
</dbReference>
<dbReference type="InterPro" id="IPR003593">
    <property type="entry name" value="AAA+_ATPase"/>
</dbReference>
<dbReference type="GO" id="GO:0034605">
    <property type="term" value="P:cellular response to heat"/>
    <property type="evidence" value="ECO:0007669"/>
    <property type="project" value="TreeGrafter"/>
</dbReference>
<dbReference type="RefSeq" id="WP_097553437.1">
    <property type="nucleotide sequence ID" value="NZ_PCMW01000015.1"/>
</dbReference>
<protein>
    <submittedName>
        <fullName evidence="7">Clp protease ClpA</fullName>
    </submittedName>
</protein>
<dbReference type="SUPFAM" id="SSF81923">
    <property type="entry name" value="Double Clp-N motif"/>
    <property type="match status" value="1"/>
</dbReference>
<keyword evidence="7" id="KW-0378">Hydrolase</keyword>
<dbReference type="Pfam" id="PF02861">
    <property type="entry name" value="Clp_N"/>
    <property type="match status" value="1"/>
</dbReference>
<reference evidence="7 8" key="1">
    <citation type="submission" date="2017-09" db="EMBL/GenBank/DDBJ databases">
        <title>Whole genomes of Flavobacteriaceae.</title>
        <authorList>
            <person name="Stine C."/>
            <person name="Li C."/>
            <person name="Tadesse D."/>
        </authorList>
    </citation>
    <scope>NUCLEOTIDE SEQUENCE [LARGE SCALE GENOMIC DNA]</scope>
    <source>
        <strain evidence="7 8">ATCC 35036</strain>
    </source>
</reference>
<dbReference type="EMBL" id="PCMW01000015">
    <property type="protein sequence ID" value="PDS26391.1"/>
    <property type="molecule type" value="Genomic_DNA"/>
</dbReference>
<evidence type="ECO:0000313" key="8">
    <source>
        <dbReference type="Proteomes" id="UP000220828"/>
    </source>
</evidence>
<evidence type="ECO:0000259" key="6">
    <source>
        <dbReference type="SMART" id="SM01086"/>
    </source>
</evidence>
<feature type="domain" description="Clp ATPase C-terminal" evidence="6">
    <location>
        <begin position="721"/>
        <end position="811"/>
    </location>
</feature>
<dbReference type="CDD" id="cd19499">
    <property type="entry name" value="RecA-like_ClpB_Hsp104-like"/>
    <property type="match status" value="1"/>
</dbReference>
<gene>
    <name evidence="7" type="ORF">B0A77_02435</name>
</gene>
<sequence length="814" mass="91493">MNELNYSPSLVAAIKSAKSFAIQDGQSTYGVSHLALALLYAPTGLVEVLRSLSKDIEYIKEWFDVRREVYVSNPSNDNSIIADEEVEKIFNEANFNKIRLGSDYIDAFSVFIAITKPGLVYSDQQIDGLNLSEKELLKHFGLRNNQKTVTLLNDLSDGDEVKETIEIPFCESIYKESIIEEGKTIIGRNKEVRLLLENIERYENQGVLLVGESGVGKTSIIKNWIAYLHETDVNFFEETMVLSLNTSKLMANCANENEVSKKLIEIFERITKTGKSILFIDDIQVILNANNSKSNAVISILNTQLTEGSINIIATIDADSYRKLIEGTRISSKLETIIVEELEQSLLLECLNLYKQKLVKHYKIEILDEVITEAIGLSKRFYKEKKLPYGAIDLIDRTASAVTVSNHNSLAEIVKLKEDIADCDANDESKINLLNKEIYNRISCVVLGKIDAVENKKKDKKAVITHQDLEKLANDIEEIAKDKFVKISKQEIMAVVSNATGIPLGKINSGEKEKLLTIEDKLQERVKGQAHAIKTLSEAIIESRSGLSNPKQPIGSFFFLGPTGTGKTELTKSLAELLFDDENAMIRFDMSEFKEEHSAALLYGAPPGYVGYEEGGMLVNKIRQKPYSVVLFDEIEKAHSSVYDVFLQIMDEGKIHDKLGREGDFSNAIIIFTSNIGSQWIQEQIENGHLPTSNQLIDIMSNDFRPEFLGRLTEVVPFAPINIEVAKSIFKLHLSRLQEQLIAIKNISFELSDDALEYLTNKGFSKKYGARPIAGVIRTYLKKTISKLIVSEAILENESIVLDIKNDEFIWEKK</sequence>
<dbReference type="Pfam" id="PF00004">
    <property type="entry name" value="AAA"/>
    <property type="match status" value="1"/>
</dbReference>
<dbReference type="PANTHER" id="PTHR11638">
    <property type="entry name" value="ATP-DEPENDENT CLP PROTEASE"/>
    <property type="match status" value="1"/>
</dbReference>
<dbReference type="InterPro" id="IPR041546">
    <property type="entry name" value="ClpA/ClpB_AAA_lid"/>
</dbReference>
<dbReference type="GO" id="GO:0005737">
    <property type="term" value="C:cytoplasm"/>
    <property type="evidence" value="ECO:0007669"/>
    <property type="project" value="TreeGrafter"/>
</dbReference>
<evidence type="ECO:0000313" key="7">
    <source>
        <dbReference type="EMBL" id="PDS26391.1"/>
    </source>
</evidence>
<accession>A0A2H3L120</accession>
<keyword evidence="1" id="KW-0677">Repeat</keyword>
<dbReference type="InterPro" id="IPR003959">
    <property type="entry name" value="ATPase_AAA_core"/>
</dbReference>
<dbReference type="InterPro" id="IPR001270">
    <property type="entry name" value="ClpA/B"/>
</dbReference>
<proteinExistence type="predicted"/>
<dbReference type="InterPro" id="IPR036628">
    <property type="entry name" value="Clp_N_dom_sf"/>
</dbReference>
<dbReference type="InterPro" id="IPR027417">
    <property type="entry name" value="P-loop_NTPase"/>
</dbReference>
<dbReference type="InterPro" id="IPR004176">
    <property type="entry name" value="Clp_R_N"/>
</dbReference>
<dbReference type="OrthoDB" id="9803641at2"/>
<dbReference type="GO" id="GO:0005524">
    <property type="term" value="F:ATP binding"/>
    <property type="evidence" value="ECO:0007669"/>
    <property type="project" value="UniProtKB-KW"/>
</dbReference>
<dbReference type="Pfam" id="PF10431">
    <property type="entry name" value="ClpB_D2-small"/>
    <property type="match status" value="1"/>
</dbReference>
<comment type="caution">
    <text evidence="7">The sequence shown here is derived from an EMBL/GenBank/DDBJ whole genome shotgun (WGS) entry which is preliminary data.</text>
</comment>
<keyword evidence="2" id="KW-0547">Nucleotide-binding</keyword>
<dbReference type="InterPro" id="IPR025662">
    <property type="entry name" value="Sigma_54_int_dom_ATP-bd_1"/>
</dbReference>
<dbReference type="FunFam" id="3.40.50.300:FF:000025">
    <property type="entry name" value="ATP-dependent Clp protease subunit"/>
    <property type="match status" value="1"/>
</dbReference>
<dbReference type="GO" id="GO:0006508">
    <property type="term" value="P:proteolysis"/>
    <property type="evidence" value="ECO:0007669"/>
    <property type="project" value="UniProtKB-KW"/>
</dbReference>
<dbReference type="SUPFAM" id="SSF52540">
    <property type="entry name" value="P-loop containing nucleoside triphosphate hydrolases"/>
    <property type="match status" value="2"/>
</dbReference>
<dbReference type="PANTHER" id="PTHR11638:SF18">
    <property type="entry name" value="HEAT SHOCK PROTEIN 104"/>
    <property type="match status" value="1"/>
</dbReference>
<dbReference type="Pfam" id="PF07724">
    <property type="entry name" value="AAA_2"/>
    <property type="match status" value="1"/>
</dbReference>
<evidence type="ECO:0000256" key="3">
    <source>
        <dbReference type="ARBA" id="ARBA00022840"/>
    </source>
</evidence>